<keyword evidence="3" id="KW-1185">Reference proteome</keyword>
<evidence type="ECO:0000313" key="2">
    <source>
        <dbReference type="EMBL" id="GBO25283.1"/>
    </source>
</evidence>
<dbReference type="PANTHER" id="PTHR47331">
    <property type="entry name" value="PHD-TYPE DOMAIN-CONTAINING PROTEIN"/>
    <property type="match status" value="1"/>
</dbReference>
<evidence type="ECO:0000313" key="3">
    <source>
        <dbReference type="Proteomes" id="UP000499080"/>
    </source>
</evidence>
<sequence>MGTLVDHPVNVESAKITYGEHLADFKEKLNILPNGRYELKLPFKDFLQNLPDNKELTWKRHEKMMQKLKCNNFLDDYQKVFDELETLNIIERVLEAELRNKCHYLLHRPVIKMNSQTSKICPLFDASSCEKEKLRLNRCVLKAIDASDIKVTLWSDSTIALWWIKKYGDWSVFVANRVKDIRELIGCYSSRHVPGNMNIADLLSRGCTPQQMLNSKSWKGLSRLKENPESWPVSEIICQANEVDIERRKSKLVNMNVTEDTPPCYGERSDYDKMIRVFP</sequence>
<protein>
    <submittedName>
        <fullName evidence="2">Uncharacterized protein</fullName>
    </submittedName>
</protein>
<proteinExistence type="predicted"/>
<accession>A0A4Y2VJ00</accession>
<dbReference type="EMBL" id="BGPR01048249">
    <property type="protein sequence ID" value="GBO25281.1"/>
    <property type="molecule type" value="Genomic_DNA"/>
</dbReference>
<organism evidence="2 3">
    <name type="scientific">Araneus ventricosus</name>
    <name type="common">Orbweaver spider</name>
    <name type="synonym">Epeira ventricosa</name>
    <dbReference type="NCBI Taxonomy" id="182803"/>
    <lineage>
        <taxon>Eukaryota</taxon>
        <taxon>Metazoa</taxon>
        <taxon>Ecdysozoa</taxon>
        <taxon>Arthropoda</taxon>
        <taxon>Chelicerata</taxon>
        <taxon>Arachnida</taxon>
        <taxon>Araneae</taxon>
        <taxon>Araneomorphae</taxon>
        <taxon>Entelegynae</taxon>
        <taxon>Araneoidea</taxon>
        <taxon>Araneidae</taxon>
        <taxon>Araneus</taxon>
    </lineage>
</organism>
<gene>
    <name evidence="2" type="ORF">AVEN_204142_1</name>
    <name evidence="1" type="ORF">AVEN_41546_1</name>
</gene>
<dbReference type="EMBL" id="BGPR01048254">
    <property type="protein sequence ID" value="GBO25283.1"/>
    <property type="molecule type" value="Genomic_DNA"/>
</dbReference>
<reference evidence="2 3" key="1">
    <citation type="journal article" date="2019" name="Sci. Rep.">
        <title>Orb-weaving spider Araneus ventricosus genome elucidates the spidroin gene catalogue.</title>
        <authorList>
            <person name="Kono N."/>
            <person name="Nakamura H."/>
            <person name="Ohtoshi R."/>
            <person name="Moran D.A.P."/>
            <person name="Shinohara A."/>
            <person name="Yoshida Y."/>
            <person name="Fujiwara M."/>
            <person name="Mori M."/>
            <person name="Tomita M."/>
            <person name="Arakawa K."/>
        </authorList>
    </citation>
    <scope>NUCLEOTIDE SEQUENCE [LARGE SCALE GENOMIC DNA]</scope>
</reference>
<name>A0A4Y2VJ00_ARAVE</name>
<dbReference type="AlphaFoldDB" id="A0A4Y2VJ00"/>
<dbReference type="OrthoDB" id="6463175at2759"/>
<comment type="caution">
    <text evidence="2">The sequence shown here is derived from an EMBL/GenBank/DDBJ whole genome shotgun (WGS) entry which is preliminary data.</text>
</comment>
<evidence type="ECO:0000313" key="1">
    <source>
        <dbReference type="EMBL" id="GBO25281.1"/>
    </source>
</evidence>
<dbReference type="Proteomes" id="UP000499080">
    <property type="component" value="Unassembled WGS sequence"/>
</dbReference>